<dbReference type="RefSeq" id="WP_014235879.1">
    <property type="nucleotide sequence ID" value="NC_016616.1"/>
</dbReference>
<dbReference type="AlphaFoldDB" id="G8QHM7"/>
<proteinExistence type="predicted"/>
<dbReference type="OrthoDB" id="2869809at2"/>
<accession>G8QHM7</accession>
<evidence type="ECO:0000313" key="1">
    <source>
        <dbReference type="EMBL" id="AEV25178.1"/>
    </source>
</evidence>
<gene>
    <name evidence="1" type="ordered locus">Dsui_0770</name>
</gene>
<reference evidence="1 2" key="1">
    <citation type="journal article" date="2012" name="J. Bacteriol.">
        <title>Complete genome sequence of the anaerobic perchlorate-reducing bacterium Azospira suillum strain PS.</title>
        <authorList>
            <person name="Byrne-Bailey K.G."/>
            <person name="Coates J.D."/>
        </authorList>
    </citation>
    <scope>NUCLEOTIDE SEQUENCE [LARGE SCALE GENOMIC DNA]</scope>
    <source>
        <strain evidence="2">ATCC BAA-33 / DSM 13638 / PS</strain>
    </source>
</reference>
<name>G8QHM7_AZOOP</name>
<dbReference type="EMBL" id="CP003153">
    <property type="protein sequence ID" value="AEV25178.1"/>
    <property type="molecule type" value="Genomic_DNA"/>
</dbReference>
<organism evidence="1 2">
    <name type="scientific">Azospira oryzae (strain ATCC BAA-33 / DSM 13638 / PS)</name>
    <name type="common">Dechlorosoma suillum</name>
    <dbReference type="NCBI Taxonomy" id="640081"/>
    <lineage>
        <taxon>Bacteria</taxon>
        <taxon>Pseudomonadati</taxon>
        <taxon>Pseudomonadota</taxon>
        <taxon>Betaproteobacteria</taxon>
        <taxon>Rhodocyclales</taxon>
        <taxon>Rhodocyclaceae</taxon>
        <taxon>Azospira</taxon>
    </lineage>
</organism>
<evidence type="ECO:0000313" key="2">
    <source>
        <dbReference type="Proteomes" id="UP000005633"/>
    </source>
</evidence>
<dbReference type="KEGG" id="dsu:Dsui_0770"/>
<dbReference type="Proteomes" id="UP000005633">
    <property type="component" value="Chromosome"/>
</dbReference>
<protein>
    <submittedName>
        <fullName evidence="1">Uncharacterized protein</fullName>
    </submittedName>
</protein>
<sequence>MQQENNQGGCLLDLWQQALNEVEAETTKASRKKHPRLQAGEIVETSNGYAEVVEYINANNVKIRFIATQYETLATAQNIRDGRVKDRFLEQASGGHIGNTCTYQNGHIKPGYPVWKAMFSRVKERENYKEVQISDAFQCFEVFERWYLERQSEYPASITLALDSDLIPFLTDSPKSYSAETCLLLPHSVNTSFTKTKESLDSFSTDKPKGIVNIGEKWLVLTRGDKSEFEDRGDAIAYATDLLISGFMDKFKEEVLPYLSETDSKKVENLEGKLRLKYR</sequence>
<dbReference type="HOGENOM" id="CLU_996210_0_0_4"/>